<comment type="subcellular location">
    <subcellularLocation>
        <location evidence="5">Cytoplasm</location>
    </subcellularLocation>
</comment>
<feature type="binding site" evidence="5">
    <location>
        <position position="17"/>
    </location>
    <ligand>
        <name>Mg(2+)</name>
        <dbReference type="ChEBI" id="CHEBI:18420"/>
    </ligand>
</feature>
<dbReference type="InterPro" id="IPR050116">
    <property type="entry name" value="DNA_polymerase-Y"/>
</dbReference>
<evidence type="ECO:0000256" key="3">
    <source>
        <dbReference type="ARBA" id="ARBA00022695"/>
    </source>
</evidence>
<dbReference type="NCBIfam" id="NF002677">
    <property type="entry name" value="PRK02406.1"/>
    <property type="match status" value="1"/>
</dbReference>
<comment type="caution">
    <text evidence="7">The sequence shown here is derived from an EMBL/GenBank/DDBJ whole genome shotgun (WGS) entry which is preliminary data.</text>
</comment>
<gene>
    <name evidence="7" type="primary">dinP</name>
    <name evidence="5" type="synonym">dinB</name>
    <name evidence="7" type="ORF">GCM10007968_08190</name>
</gene>
<keyword evidence="5" id="KW-0238">DNA-binding</keyword>
<sequence>MQMGSTAKKTRVIFHVDMNSFYASVEIAHHPEWKGMPLAIAGKAEERHGIIVTSSYEARKMGVRTTMTVREARLKCPQLIVKHPDFELYRTTSDQLFKMLKTYTPLVEKASIDEGYMDVSHLIPLIDPLKLAKELQRRIFCQLHLPCSIGIAPNKFLAKTASNMKKPMGLTVLRKRELSEKLWPLPIGEMHGVGPKSEERFHKAGIQTVGDLAKHEPGEIAEWFGVPGKRLLERANGIDDRAVDPEAWDRYKSIGHSITLARDTKSDAIIRQTFDGLSKKLESKIKLEHVVCYEITVMIRYQDWKTVTRHMSSIQPIRSKREIMDDALDLFYKHWSGGAVRLLGVTLSSFQPVSLSTKQLDLFSYQDDARNEPLINLIDRINEKFGDGAIRQAGSLIDQRKNSLPVDD</sequence>
<dbReference type="InterPro" id="IPR036775">
    <property type="entry name" value="DNA_pol_Y-fam_lit_finger_sf"/>
</dbReference>
<dbReference type="Proteomes" id="UP000654670">
    <property type="component" value="Unassembled WGS sequence"/>
</dbReference>
<dbReference type="Gene3D" id="3.30.1490.100">
    <property type="entry name" value="DNA polymerase, Y-family, little finger domain"/>
    <property type="match status" value="1"/>
</dbReference>
<dbReference type="GO" id="GO:0042276">
    <property type="term" value="P:error-prone translesion synthesis"/>
    <property type="evidence" value="ECO:0007669"/>
    <property type="project" value="TreeGrafter"/>
</dbReference>
<dbReference type="InterPro" id="IPR043502">
    <property type="entry name" value="DNA/RNA_pol_sf"/>
</dbReference>
<dbReference type="CDD" id="cd03586">
    <property type="entry name" value="PolY_Pol_IV_kappa"/>
    <property type="match status" value="1"/>
</dbReference>
<dbReference type="InterPro" id="IPR017961">
    <property type="entry name" value="DNA_pol_Y-fam_little_finger"/>
</dbReference>
<dbReference type="Gene3D" id="3.30.70.270">
    <property type="match status" value="1"/>
</dbReference>
<dbReference type="InterPro" id="IPR022880">
    <property type="entry name" value="DNApol_IV"/>
</dbReference>
<evidence type="ECO:0000313" key="8">
    <source>
        <dbReference type="Proteomes" id="UP000654670"/>
    </source>
</evidence>
<dbReference type="SUPFAM" id="SSF56672">
    <property type="entry name" value="DNA/RNA polymerases"/>
    <property type="match status" value="1"/>
</dbReference>
<reference evidence="7" key="2">
    <citation type="submission" date="2020-09" db="EMBL/GenBank/DDBJ databases">
        <authorList>
            <person name="Sun Q."/>
            <person name="Ohkuma M."/>
        </authorList>
    </citation>
    <scope>NUCLEOTIDE SEQUENCE</scope>
    <source>
        <strain evidence="7">JCM 15325</strain>
    </source>
</reference>
<dbReference type="Pfam" id="PF11799">
    <property type="entry name" value="IMS_C"/>
    <property type="match status" value="1"/>
</dbReference>
<dbReference type="InterPro" id="IPR043128">
    <property type="entry name" value="Rev_trsase/Diguanyl_cyclase"/>
</dbReference>
<dbReference type="GO" id="GO:0006281">
    <property type="term" value="P:DNA repair"/>
    <property type="evidence" value="ECO:0007669"/>
    <property type="project" value="UniProtKB-UniRule"/>
</dbReference>
<comment type="catalytic activity">
    <reaction evidence="5">
        <text>DNA(n) + a 2'-deoxyribonucleoside 5'-triphosphate = DNA(n+1) + diphosphate</text>
        <dbReference type="Rhea" id="RHEA:22508"/>
        <dbReference type="Rhea" id="RHEA-COMP:17339"/>
        <dbReference type="Rhea" id="RHEA-COMP:17340"/>
        <dbReference type="ChEBI" id="CHEBI:33019"/>
        <dbReference type="ChEBI" id="CHEBI:61560"/>
        <dbReference type="ChEBI" id="CHEBI:173112"/>
        <dbReference type="EC" id="2.7.7.7"/>
    </reaction>
</comment>
<proteinExistence type="inferred from homology"/>
<name>A0A917W075_9BACL</name>
<organism evidence="7 8">
    <name type="scientific">Sporolactobacillus putidus</name>
    <dbReference type="NCBI Taxonomy" id="492735"/>
    <lineage>
        <taxon>Bacteria</taxon>
        <taxon>Bacillati</taxon>
        <taxon>Bacillota</taxon>
        <taxon>Bacilli</taxon>
        <taxon>Bacillales</taxon>
        <taxon>Sporolactobacillaceae</taxon>
        <taxon>Sporolactobacillus</taxon>
    </lineage>
</organism>
<evidence type="ECO:0000256" key="2">
    <source>
        <dbReference type="ARBA" id="ARBA00022457"/>
    </source>
</evidence>
<reference evidence="7" key="1">
    <citation type="journal article" date="2014" name="Int. J. Syst. Evol. Microbiol.">
        <title>Complete genome sequence of Corynebacterium casei LMG S-19264T (=DSM 44701T), isolated from a smear-ripened cheese.</title>
        <authorList>
            <consortium name="US DOE Joint Genome Institute (JGI-PGF)"/>
            <person name="Walter F."/>
            <person name="Albersmeier A."/>
            <person name="Kalinowski J."/>
            <person name="Ruckert C."/>
        </authorList>
    </citation>
    <scope>NUCLEOTIDE SEQUENCE</scope>
    <source>
        <strain evidence="7">JCM 15325</strain>
    </source>
</reference>
<keyword evidence="5" id="KW-0460">Magnesium</keyword>
<keyword evidence="5" id="KW-0808">Transferase</keyword>
<keyword evidence="5" id="KW-0963">Cytoplasm</keyword>
<dbReference type="HAMAP" id="MF_01113">
    <property type="entry name" value="DNApol_IV"/>
    <property type="match status" value="1"/>
</dbReference>
<dbReference type="Pfam" id="PF00817">
    <property type="entry name" value="IMS"/>
    <property type="match status" value="1"/>
</dbReference>
<dbReference type="GO" id="GO:0003887">
    <property type="term" value="F:DNA-directed DNA polymerase activity"/>
    <property type="evidence" value="ECO:0007669"/>
    <property type="project" value="UniProtKB-UniRule"/>
</dbReference>
<comment type="function">
    <text evidence="5">Poorly processive, error-prone DNA polymerase involved in untargeted mutagenesis. Copies undamaged DNA at stalled replication forks, which arise in vivo from mismatched or misaligned primer ends. These misaligned primers can be extended by PolIV. Exhibits no 3'-5' exonuclease (proofreading) activity. May be involved in translesional synthesis, in conjunction with the beta clamp from PolIII.</text>
</comment>
<dbReference type="Gene3D" id="1.10.150.20">
    <property type="entry name" value="5' to 3' exonuclease, C-terminal subdomain"/>
    <property type="match status" value="1"/>
</dbReference>
<feature type="binding site" evidence="5">
    <location>
        <position position="113"/>
    </location>
    <ligand>
        <name>Mg(2+)</name>
        <dbReference type="ChEBI" id="CHEBI:18420"/>
    </ligand>
</feature>
<protein>
    <recommendedName>
        <fullName evidence="5">DNA polymerase IV</fullName>
        <shortName evidence="5">Pol IV</shortName>
        <ecNumber evidence="5">2.7.7.7</ecNumber>
    </recommendedName>
</protein>
<evidence type="ECO:0000256" key="1">
    <source>
        <dbReference type="ARBA" id="ARBA00010945"/>
    </source>
</evidence>
<keyword evidence="5" id="KW-0234">DNA repair</keyword>
<dbReference type="InterPro" id="IPR001126">
    <property type="entry name" value="UmuC"/>
</dbReference>
<dbReference type="SUPFAM" id="SSF100879">
    <property type="entry name" value="Lesion bypass DNA polymerase (Y-family), little finger domain"/>
    <property type="match status" value="1"/>
</dbReference>
<dbReference type="EMBL" id="BMOK01000003">
    <property type="protein sequence ID" value="GGL46496.1"/>
    <property type="molecule type" value="Genomic_DNA"/>
</dbReference>
<feature type="domain" description="UmuC" evidence="6">
    <location>
        <begin position="13"/>
        <end position="194"/>
    </location>
</feature>
<feature type="site" description="Substrate discrimination" evidence="5">
    <location>
        <position position="22"/>
    </location>
</feature>
<keyword evidence="5" id="KW-0235">DNA replication</keyword>
<comment type="cofactor">
    <cofactor evidence="5">
        <name>Mg(2+)</name>
        <dbReference type="ChEBI" id="CHEBI:18420"/>
    </cofactor>
    <text evidence="5">Binds 2 magnesium ions per subunit.</text>
</comment>
<accession>A0A917W075</accession>
<evidence type="ECO:0000256" key="4">
    <source>
        <dbReference type="ARBA" id="ARBA00022932"/>
    </source>
</evidence>
<keyword evidence="5" id="KW-0227">DNA damage</keyword>
<comment type="subunit">
    <text evidence="5">Monomer.</text>
</comment>
<keyword evidence="3 5" id="KW-0548">Nucleotidyltransferase</keyword>
<dbReference type="InterPro" id="IPR024728">
    <property type="entry name" value="PolY_HhH_motif"/>
</dbReference>
<dbReference type="GO" id="GO:0003684">
    <property type="term" value="F:damaged DNA binding"/>
    <property type="evidence" value="ECO:0007669"/>
    <property type="project" value="InterPro"/>
</dbReference>
<keyword evidence="4 5" id="KW-0239">DNA-directed DNA polymerase</keyword>
<evidence type="ECO:0000259" key="6">
    <source>
        <dbReference type="PROSITE" id="PS50173"/>
    </source>
</evidence>
<dbReference type="GO" id="GO:0000287">
    <property type="term" value="F:magnesium ion binding"/>
    <property type="evidence" value="ECO:0007669"/>
    <property type="project" value="UniProtKB-UniRule"/>
</dbReference>
<keyword evidence="8" id="KW-1185">Reference proteome</keyword>
<dbReference type="Gene3D" id="3.40.1170.60">
    <property type="match status" value="1"/>
</dbReference>
<comment type="similarity">
    <text evidence="1 5">Belongs to the DNA polymerase type-Y family.</text>
</comment>
<evidence type="ECO:0000313" key="7">
    <source>
        <dbReference type="EMBL" id="GGL46496.1"/>
    </source>
</evidence>
<dbReference type="PROSITE" id="PS50173">
    <property type="entry name" value="UMUC"/>
    <property type="match status" value="1"/>
</dbReference>
<keyword evidence="5" id="KW-0479">Metal-binding</keyword>
<dbReference type="GO" id="GO:0009432">
    <property type="term" value="P:SOS response"/>
    <property type="evidence" value="ECO:0007669"/>
    <property type="project" value="TreeGrafter"/>
</dbReference>
<evidence type="ECO:0000256" key="5">
    <source>
        <dbReference type="HAMAP-Rule" id="MF_01113"/>
    </source>
</evidence>
<feature type="active site" evidence="5">
    <location>
        <position position="114"/>
    </location>
</feature>
<dbReference type="GO" id="GO:0006261">
    <property type="term" value="P:DNA-templated DNA replication"/>
    <property type="evidence" value="ECO:0007669"/>
    <property type="project" value="UniProtKB-UniRule"/>
</dbReference>
<dbReference type="NCBIfam" id="NF002492">
    <property type="entry name" value="PRK01810.1"/>
    <property type="match status" value="1"/>
</dbReference>
<dbReference type="AlphaFoldDB" id="A0A917W075"/>
<dbReference type="EC" id="2.7.7.7" evidence="5"/>
<dbReference type="GO" id="GO:0005829">
    <property type="term" value="C:cytosol"/>
    <property type="evidence" value="ECO:0007669"/>
    <property type="project" value="TreeGrafter"/>
</dbReference>
<dbReference type="PANTHER" id="PTHR11076">
    <property type="entry name" value="DNA REPAIR POLYMERASE UMUC / TRANSFERASE FAMILY MEMBER"/>
    <property type="match status" value="1"/>
</dbReference>
<dbReference type="PANTHER" id="PTHR11076:SF33">
    <property type="entry name" value="DNA POLYMERASE KAPPA"/>
    <property type="match status" value="1"/>
</dbReference>
<keyword evidence="2 5" id="KW-0515">Mutator protein</keyword>
<dbReference type="Pfam" id="PF11798">
    <property type="entry name" value="IMS_HHH"/>
    <property type="match status" value="1"/>
</dbReference>